<dbReference type="AlphaFoldDB" id="A0A8J5VH05"/>
<name>A0A8J5VH05_ZIZPA</name>
<organism evidence="1 2">
    <name type="scientific">Zizania palustris</name>
    <name type="common">Northern wild rice</name>
    <dbReference type="NCBI Taxonomy" id="103762"/>
    <lineage>
        <taxon>Eukaryota</taxon>
        <taxon>Viridiplantae</taxon>
        <taxon>Streptophyta</taxon>
        <taxon>Embryophyta</taxon>
        <taxon>Tracheophyta</taxon>
        <taxon>Spermatophyta</taxon>
        <taxon>Magnoliopsida</taxon>
        <taxon>Liliopsida</taxon>
        <taxon>Poales</taxon>
        <taxon>Poaceae</taxon>
        <taxon>BOP clade</taxon>
        <taxon>Oryzoideae</taxon>
        <taxon>Oryzeae</taxon>
        <taxon>Zizaniinae</taxon>
        <taxon>Zizania</taxon>
    </lineage>
</organism>
<reference evidence="1" key="2">
    <citation type="submission" date="2021-02" db="EMBL/GenBank/DDBJ databases">
        <authorList>
            <person name="Kimball J.A."/>
            <person name="Haas M.W."/>
            <person name="Macchietto M."/>
            <person name="Kono T."/>
            <person name="Duquette J."/>
            <person name="Shao M."/>
        </authorList>
    </citation>
    <scope>NUCLEOTIDE SEQUENCE</scope>
    <source>
        <tissue evidence="1">Fresh leaf tissue</tissue>
    </source>
</reference>
<reference evidence="1" key="1">
    <citation type="journal article" date="2021" name="bioRxiv">
        <title>Whole Genome Assembly and Annotation of Northern Wild Rice, Zizania palustris L., Supports a Whole Genome Duplication in the Zizania Genus.</title>
        <authorList>
            <person name="Haas M."/>
            <person name="Kono T."/>
            <person name="Macchietto M."/>
            <person name="Millas R."/>
            <person name="McGilp L."/>
            <person name="Shao M."/>
            <person name="Duquette J."/>
            <person name="Hirsch C.N."/>
            <person name="Kimball J."/>
        </authorList>
    </citation>
    <scope>NUCLEOTIDE SEQUENCE</scope>
    <source>
        <tissue evidence="1">Fresh leaf tissue</tissue>
    </source>
</reference>
<protein>
    <submittedName>
        <fullName evidence="1">Uncharacterized protein</fullName>
    </submittedName>
</protein>
<comment type="caution">
    <text evidence="1">The sequence shown here is derived from an EMBL/GenBank/DDBJ whole genome shotgun (WGS) entry which is preliminary data.</text>
</comment>
<keyword evidence="2" id="KW-1185">Reference proteome</keyword>
<proteinExistence type="predicted"/>
<dbReference type="EMBL" id="JAAALK010000284">
    <property type="protein sequence ID" value="KAG8067110.1"/>
    <property type="molecule type" value="Genomic_DNA"/>
</dbReference>
<evidence type="ECO:0000313" key="2">
    <source>
        <dbReference type="Proteomes" id="UP000729402"/>
    </source>
</evidence>
<accession>A0A8J5VH05</accession>
<sequence>MQGKSHLSLWKSFRQSSQLGSWRKRGGIRYNCTGRTRSCAGREKGLCDNLIDFRFGTDAWFYLGGGMV</sequence>
<evidence type="ECO:0000313" key="1">
    <source>
        <dbReference type="EMBL" id="KAG8067110.1"/>
    </source>
</evidence>
<dbReference type="Proteomes" id="UP000729402">
    <property type="component" value="Unassembled WGS sequence"/>
</dbReference>
<gene>
    <name evidence="1" type="ORF">GUJ93_ZPchr0005g14472</name>
</gene>